<accession>A0ACC0TQZ2</accession>
<comment type="caution">
    <text evidence="1">The sequence shown here is derived from an EMBL/GenBank/DDBJ whole genome shotgun (WGS) entry which is preliminary data.</text>
</comment>
<name>A0ACC0TQZ2_9AGAM</name>
<dbReference type="Proteomes" id="UP001207468">
    <property type="component" value="Unassembled WGS sequence"/>
</dbReference>
<organism evidence="1 2">
    <name type="scientific">Russula earlei</name>
    <dbReference type="NCBI Taxonomy" id="71964"/>
    <lineage>
        <taxon>Eukaryota</taxon>
        <taxon>Fungi</taxon>
        <taxon>Dikarya</taxon>
        <taxon>Basidiomycota</taxon>
        <taxon>Agaricomycotina</taxon>
        <taxon>Agaricomycetes</taxon>
        <taxon>Russulales</taxon>
        <taxon>Russulaceae</taxon>
        <taxon>Russula</taxon>
    </lineage>
</organism>
<sequence>LQNMTPFLMLNHFHISQSAHLLYGIPHHPHCGQATVTYITQGSSKHEDSMGHAGII</sequence>
<proteinExistence type="predicted"/>
<protein>
    <submittedName>
        <fullName evidence="1">Uncharacterized protein</fullName>
    </submittedName>
</protein>
<evidence type="ECO:0000313" key="2">
    <source>
        <dbReference type="Proteomes" id="UP001207468"/>
    </source>
</evidence>
<reference evidence="1" key="1">
    <citation type="submission" date="2021-03" db="EMBL/GenBank/DDBJ databases">
        <title>Evolutionary priming and transition to the ectomycorrhizal habit in an iconic lineage of mushroom-forming fungi: is preadaptation a requirement?</title>
        <authorList>
            <consortium name="DOE Joint Genome Institute"/>
            <person name="Looney B.P."/>
            <person name="Miyauchi S."/>
            <person name="Morin E."/>
            <person name="Drula E."/>
            <person name="Courty P.E."/>
            <person name="Chicoki N."/>
            <person name="Fauchery L."/>
            <person name="Kohler A."/>
            <person name="Kuo A."/>
            <person name="LaButti K."/>
            <person name="Pangilinan J."/>
            <person name="Lipzen A."/>
            <person name="Riley R."/>
            <person name="Andreopoulos W."/>
            <person name="He G."/>
            <person name="Johnson J."/>
            <person name="Barry K.W."/>
            <person name="Grigoriev I.V."/>
            <person name="Nagy L."/>
            <person name="Hibbett D."/>
            <person name="Henrissat B."/>
            <person name="Matheny P.B."/>
            <person name="Labbe J."/>
            <person name="Martin A.F."/>
        </authorList>
    </citation>
    <scope>NUCLEOTIDE SEQUENCE</scope>
    <source>
        <strain evidence="1">BPL698</strain>
    </source>
</reference>
<gene>
    <name evidence="1" type="ORF">F5148DRAFT_990052</name>
</gene>
<evidence type="ECO:0000313" key="1">
    <source>
        <dbReference type="EMBL" id="KAI9434411.1"/>
    </source>
</evidence>
<keyword evidence="2" id="KW-1185">Reference proteome</keyword>
<dbReference type="EMBL" id="JAGFNK010001144">
    <property type="protein sequence ID" value="KAI9434411.1"/>
    <property type="molecule type" value="Genomic_DNA"/>
</dbReference>
<feature type="non-terminal residue" evidence="1">
    <location>
        <position position="1"/>
    </location>
</feature>